<accession>A0AAE0T9V6</accession>
<keyword evidence="9" id="KW-0539">Nucleus</keyword>
<organism evidence="15 16">
    <name type="scientific">Potamilus streckersoni</name>
    <dbReference type="NCBI Taxonomy" id="2493646"/>
    <lineage>
        <taxon>Eukaryota</taxon>
        <taxon>Metazoa</taxon>
        <taxon>Spiralia</taxon>
        <taxon>Lophotrochozoa</taxon>
        <taxon>Mollusca</taxon>
        <taxon>Bivalvia</taxon>
        <taxon>Autobranchia</taxon>
        <taxon>Heteroconchia</taxon>
        <taxon>Palaeoheterodonta</taxon>
        <taxon>Unionida</taxon>
        <taxon>Unionoidea</taxon>
        <taxon>Unionidae</taxon>
        <taxon>Ambleminae</taxon>
        <taxon>Lampsilini</taxon>
        <taxon>Potamilus</taxon>
    </lineage>
</organism>
<keyword evidence="7" id="KW-0963">Cytoplasm</keyword>
<evidence type="ECO:0000256" key="10">
    <source>
        <dbReference type="ARBA" id="ARBA00031454"/>
    </source>
</evidence>
<evidence type="ECO:0000259" key="14">
    <source>
        <dbReference type="PROSITE" id="PS51214"/>
    </source>
</evidence>
<evidence type="ECO:0000256" key="4">
    <source>
        <dbReference type="ARBA" id="ARBA00007540"/>
    </source>
</evidence>
<dbReference type="Proteomes" id="UP001195483">
    <property type="component" value="Unassembled WGS sequence"/>
</dbReference>
<dbReference type="PANTHER" id="PTHR13403:SF6">
    <property type="entry name" value="SNURPORTIN-1"/>
    <property type="match status" value="1"/>
</dbReference>
<dbReference type="Gene3D" id="3.30.470.30">
    <property type="entry name" value="DNA ligase/mRNA capping enzyme"/>
    <property type="match status" value="2"/>
</dbReference>
<dbReference type="GO" id="GO:0006606">
    <property type="term" value="P:protein import into nucleus"/>
    <property type="evidence" value="ECO:0007669"/>
    <property type="project" value="InterPro"/>
</dbReference>
<feature type="domain" description="ATP-dependent DNA ligase family profile" evidence="13">
    <location>
        <begin position="325"/>
        <end position="428"/>
    </location>
</feature>
<dbReference type="PANTHER" id="PTHR13403">
    <property type="entry name" value="SNURPORTIN1 RNUT1 PROTEIN RNA, U TRANSPORTER 1"/>
    <property type="match status" value="1"/>
</dbReference>
<dbReference type="GO" id="GO:0003910">
    <property type="term" value="F:DNA ligase (ATP) activity"/>
    <property type="evidence" value="ECO:0007669"/>
    <property type="project" value="InterPro"/>
</dbReference>
<comment type="caution">
    <text evidence="15">The sequence shown here is derived from an EMBL/GenBank/DDBJ whole genome shotgun (WGS) entry which is preliminary data.</text>
</comment>
<evidence type="ECO:0000256" key="12">
    <source>
        <dbReference type="SAM" id="MobiDB-lite"/>
    </source>
</evidence>
<proteinExistence type="inferred from homology"/>
<dbReference type="InterPro" id="IPR017336">
    <property type="entry name" value="Snurportin-1"/>
</dbReference>
<evidence type="ECO:0000256" key="2">
    <source>
        <dbReference type="ARBA" id="ARBA00004123"/>
    </source>
</evidence>
<sequence>MDELAETLAISFAVSTDPNSTAAPHPRFSQYKMRSSDSDQNSRRKRILDEQKSRRFNFANHIRKLTAGSWDGGGSKEQKMELSSESYTGYRRSKNIREYQDQLMLSEWLVEVPADFEQEWLMVVCPFGKRCLVVASQGSTNAYTKAGYRVNTFPSHLPGGNRKQQDRYKGNCILDCLYNEMDKTYYVLDVMSWKDHPVYDSETEFRFFWLQSKFAEVPEVGTASKLNPNKFVILPNFPCTKEAISEALASANMELMLSEWLLEVPENFKEDWITVVCPVGRRCMLVASKGKTVVYAKGYRVPGYFVSILPGGNRKEGKDFTILDAIFNETEKTYYILDVMYWDGQAVHNMETVARFAFLHNKVFGIPDLGKVWPLNHFLFSALKNYPCTKEGIETSLRSAKYEVDGLLFYHKTAKYEPGSTPLVLWVKPYILPEILDVQVAESFMVEKPQGYINFAHHVENIKKGIEPERKKKKKKKKKSSFVPSVELVLPEVPVKETGKKKKGQGYRNKGYNGQRVIVTDYTYVANPWGSPEYGMMGQRRGIGRGLLHMPNPAGAAYRPRPQTASGRQGGRQISGKGAGSGNRQGVGKSQNAFGMSDIEAALALIDYQSETHASRQHYY</sequence>
<dbReference type="GO" id="GO:0005524">
    <property type="term" value="F:ATP binding"/>
    <property type="evidence" value="ECO:0007669"/>
    <property type="project" value="InterPro"/>
</dbReference>
<dbReference type="GO" id="GO:0061015">
    <property type="term" value="P:snRNA import into nucleus"/>
    <property type="evidence" value="ECO:0007669"/>
    <property type="project" value="InterPro"/>
</dbReference>
<evidence type="ECO:0000256" key="3">
    <source>
        <dbReference type="ARBA" id="ARBA00004496"/>
    </source>
</evidence>
<dbReference type="InterPro" id="IPR012310">
    <property type="entry name" value="DNA_ligase_ATP-dep_cent"/>
</dbReference>
<dbReference type="InterPro" id="IPR024721">
    <property type="entry name" value="Snurportin-1_N"/>
</dbReference>
<evidence type="ECO:0000259" key="13">
    <source>
        <dbReference type="PROSITE" id="PS50160"/>
    </source>
</evidence>
<keyword evidence="16" id="KW-1185">Reference proteome</keyword>
<dbReference type="InterPro" id="IPR047857">
    <property type="entry name" value="Snurportin1_C"/>
</dbReference>
<comment type="subcellular location">
    <subcellularLocation>
        <location evidence="3">Cytoplasm</location>
    </subcellularLocation>
    <subcellularLocation>
        <location evidence="2">Nucleus</location>
    </subcellularLocation>
</comment>
<gene>
    <name evidence="15" type="ORF">CHS0354_025057</name>
</gene>
<evidence type="ECO:0000256" key="8">
    <source>
        <dbReference type="ARBA" id="ARBA00022884"/>
    </source>
</evidence>
<feature type="region of interest" description="Disordered" evidence="12">
    <location>
        <begin position="552"/>
        <end position="591"/>
    </location>
</feature>
<evidence type="ECO:0000313" key="16">
    <source>
        <dbReference type="Proteomes" id="UP001195483"/>
    </source>
</evidence>
<dbReference type="PROSITE" id="PS50160">
    <property type="entry name" value="DNA_LIGASE_A3"/>
    <property type="match status" value="1"/>
</dbReference>
<protein>
    <recommendedName>
        <fullName evidence="5">Snurportin-1</fullName>
    </recommendedName>
    <alternativeName>
        <fullName evidence="10">RNA U transporter 1</fullName>
    </alternativeName>
</protein>
<reference evidence="15" key="1">
    <citation type="journal article" date="2021" name="Genome Biol. Evol.">
        <title>A High-Quality Reference Genome for a Parasitic Bivalve with Doubly Uniparental Inheritance (Bivalvia: Unionida).</title>
        <authorList>
            <person name="Smith C.H."/>
        </authorList>
    </citation>
    <scope>NUCLEOTIDE SEQUENCE</scope>
    <source>
        <strain evidence="15">CHS0354</strain>
    </source>
</reference>
<feature type="region of interest" description="Disordered" evidence="12">
    <location>
        <begin position="16"/>
        <end position="47"/>
    </location>
</feature>
<dbReference type="PROSITE" id="PS51214">
    <property type="entry name" value="IBB"/>
    <property type="match status" value="1"/>
</dbReference>
<dbReference type="GO" id="GO:0006310">
    <property type="term" value="P:DNA recombination"/>
    <property type="evidence" value="ECO:0007669"/>
    <property type="project" value="InterPro"/>
</dbReference>
<dbReference type="GO" id="GO:0005634">
    <property type="term" value="C:nucleus"/>
    <property type="evidence" value="ECO:0007669"/>
    <property type="project" value="UniProtKB-SubCell"/>
</dbReference>
<dbReference type="AlphaFoldDB" id="A0AAE0T9V6"/>
<dbReference type="GO" id="GO:0061608">
    <property type="term" value="F:nuclear import signal receptor activity"/>
    <property type="evidence" value="ECO:0007669"/>
    <property type="project" value="InterPro"/>
</dbReference>
<dbReference type="GO" id="GO:0006281">
    <property type="term" value="P:DNA repair"/>
    <property type="evidence" value="ECO:0007669"/>
    <property type="project" value="InterPro"/>
</dbReference>
<comment type="function">
    <text evidence="1">Functions as an U snRNP-specific nuclear import adapter. Involved in the trimethylguanosine (m3G)-cap-dependent nuclear import of U snRNPs. Binds specifically to the terminal m3G-cap U snRNAs.</text>
</comment>
<reference evidence="15" key="2">
    <citation type="journal article" date="2021" name="Genome Biol. Evol.">
        <title>Developing a high-quality reference genome for a parasitic bivalve with doubly uniparental inheritance (Bivalvia: Unionida).</title>
        <authorList>
            <person name="Smith C.H."/>
        </authorList>
    </citation>
    <scope>NUCLEOTIDE SEQUENCE</scope>
    <source>
        <strain evidence="15">CHS0354</strain>
        <tissue evidence="15">Mantle</tissue>
    </source>
</reference>
<reference evidence="15" key="3">
    <citation type="submission" date="2023-05" db="EMBL/GenBank/DDBJ databases">
        <authorList>
            <person name="Smith C.H."/>
        </authorList>
    </citation>
    <scope>NUCLEOTIDE SEQUENCE</scope>
    <source>
        <strain evidence="15">CHS0354</strain>
        <tissue evidence="15">Mantle</tissue>
    </source>
</reference>
<dbReference type="Pfam" id="PF21974">
    <property type="entry name" value="SPN1_m3Gcap_bd"/>
    <property type="match status" value="2"/>
</dbReference>
<dbReference type="GO" id="GO:0003723">
    <property type="term" value="F:RNA binding"/>
    <property type="evidence" value="ECO:0007669"/>
    <property type="project" value="UniProtKB-KW"/>
</dbReference>
<evidence type="ECO:0000256" key="9">
    <source>
        <dbReference type="ARBA" id="ARBA00023242"/>
    </source>
</evidence>
<dbReference type="Pfam" id="PF11538">
    <property type="entry name" value="Snurportin1"/>
    <property type="match status" value="1"/>
</dbReference>
<dbReference type="InterPro" id="IPR002652">
    <property type="entry name" value="Importin-a_IBB"/>
</dbReference>
<feature type="compositionally biased region" description="Basic and acidic residues" evidence="12">
    <location>
        <begin position="34"/>
        <end position="47"/>
    </location>
</feature>
<evidence type="ECO:0000256" key="6">
    <source>
        <dbReference type="ARBA" id="ARBA00022448"/>
    </source>
</evidence>
<comment type="similarity">
    <text evidence="4">Belongs to the snurportin family.</text>
</comment>
<evidence type="ECO:0000256" key="5">
    <source>
        <dbReference type="ARBA" id="ARBA00016034"/>
    </source>
</evidence>
<dbReference type="EMBL" id="JAEAOA010001492">
    <property type="protein sequence ID" value="KAK3606019.1"/>
    <property type="molecule type" value="Genomic_DNA"/>
</dbReference>
<keyword evidence="8" id="KW-0694">RNA-binding</keyword>
<keyword evidence="6 11" id="KW-0813">Transport</keyword>
<dbReference type="SUPFAM" id="SSF56091">
    <property type="entry name" value="DNA ligase/mRNA capping enzyme, catalytic domain"/>
    <property type="match status" value="2"/>
</dbReference>
<feature type="domain" description="IBB" evidence="14">
    <location>
        <begin position="11"/>
        <end position="73"/>
    </location>
</feature>
<dbReference type="CDD" id="cd09232">
    <property type="entry name" value="Snurportin-1_C"/>
    <property type="match status" value="1"/>
</dbReference>
<dbReference type="GO" id="GO:0005737">
    <property type="term" value="C:cytoplasm"/>
    <property type="evidence" value="ECO:0007669"/>
    <property type="project" value="UniProtKB-SubCell"/>
</dbReference>
<evidence type="ECO:0000256" key="7">
    <source>
        <dbReference type="ARBA" id="ARBA00022490"/>
    </source>
</evidence>
<evidence type="ECO:0000256" key="1">
    <source>
        <dbReference type="ARBA" id="ARBA00003975"/>
    </source>
</evidence>
<evidence type="ECO:0000256" key="11">
    <source>
        <dbReference type="PROSITE-ProRule" id="PRU00561"/>
    </source>
</evidence>
<evidence type="ECO:0000313" key="15">
    <source>
        <dbReference type="EMBL" id="KAK3606019.1"/>
    </source>
</evidence>
<name>A0AAE0T9V6_9BIVA</name>